<protein>
    <submittedName>
        <fullName evidence="2">Uncharacterized protein</fullName>
    </submittedName>
</protein>
<dbReference type="Gramene" id="rna47554">
    <property type="protein sequence ID" value="RHN41252.1"/>
    <property type="gene ID" value="gene47554"/>
</dbReference>
<comment type="caution">
    <text evidence="2">The sequence shown here is derived from an EMBL/GenBank/DDBJ whole genome shotgun (WGS) entry which is preliminary data.</text>
</comment>
<reference evidence="2" key="1">
    <citation type="journal article" date="2018" name="Nat. Plants">
        <title>Whole-genome landscape of Medicago truncatula symbiotic genes.</title>
        <authorList>
            <person name="Pecrix Y."/>
            <person name="Gamas P."/>
            <person name="Carrere S."/>
        </authorList>
    </citation>
    <scope>NUCLEOTIDE SEQUENCE</scope>
    <source>
        <tissue evidence="2">Leaves</tissue>
    </source>
</reference>
<dbReference type="Gene3D" id="3.40.50.150">
    <property type="entry name" value="Vaccinia Virus protein VP39"/>
    <property type="match status" value="1"/>
</dbReference>
<feature type="compositionally biased region" description="Acidic residues" evidence="1">
    <location>
        <begin position="12"/>
        <end position="31"/>
    </location>
</feature>
<dbReference type="Proteomes" id="UP000265566">
    <property type="component" value="Chromosome 8"/>
</dbReference>
<dbReference type="EMBL" id="PSQE01000008">
    <property type="protein sequence ID" value="RHN41252.1"/>
    <property type="molecule type" value="Genomic_DNA"/>
</dbReference>
<organism evidence="2">
    <name type="scientific">Medicago truncatula</name>
    <name type="common">Barrel medic</name>
    <name type="synonym">Medicago tribuloides</name>
    <dbReference type="NCBI Taxonomy" id="3880"/>
    <lineage>
        <taxon>Eukaryota</taxon>
        <taxon>Viridiplantae</taxon>
        <taxon>Streptophyta</taxon>
        <taxon>Embryophyta</taxon>
        <taxon>Tracheophyta</taxon>
        <taxon>Spermatophyta</taxon>
        <taxon>Magnoliopsida</taxon>
        <taxon>eudicotyledons</taxon>
        <taxon>Gunneridae</taxon>
        <taxon>Pentapetalae</taxon>
        <taxon>rosids</taxon>
        <taxon>fabids</taxon>
        <taxon>Fabales</taxon>
        <taxon>Fabaceae</taxon>
        <taxon>Papilionoideae</taxon>
        <taxon>50 kb inversion clade</taxon>
        <taxon>NPAAA clade</taxon>
        <taxon>Hologalegina</taxon>
        <taxon>IRL clade</taxon>
        <taxon>Trifolieae</taxon>
        <taxon>Medicago</taxon>
    </lineage>
</organism>
<name>A0A396GJH8_MEDTR</name>
<dbReference type="AlphaFoldDB" id="A0A396GJH8"/>
<sequence length="95" mass="11111">MVPHEYYVELFREEEEEEDDNTGPEENNGEEIFEVPKVIDMRYNDPKKEDKHGLYFKANRLESLKYYLADLSKQTHISNTQAQASSSLNASSQNH</sequence>
<accession>A0A396GJH8</accession>
<evidence type="ECO:0000256" key="1">
    <source>
        <dbReference type="SAM" id="MobiDB-lite"/>
    </source>
</evidence>
<feature type="region of interest" description="Disordered" evidence="1">
    <location>
        <begin position="11"/>
        <end position="31"/>
    </location>
</feature>
<gene>
    <name evidence="2" type="ORF">MtrunA17_Chr8g0364101</name>
</gene>
<evidence type="ECO:0000313" key="2">
    <source>
        <dbReference type="EMBL" id="RHN41252.1"/>
    </source>
</evidence>
<proteinExistence type="predicted"/>
<dbReference type="InterPro" id="IPR029063">
    <property type="entry name" value="SAM-dependent_MTases_sf"/>
</dbReference>